<evidence type="ECO:0000256" key="8">
    <source>
        <dbReference type="PIRSR" id="PIRSR639901-2"/>
    </source>
</evidence>
<dbReference type="PANTHER" id="PTHR42755:SF1">
    <property type="entry name" value="3-DEOXY-D-MANNO-OCTULOSONIC ACID TRANSFERASE, MITOCHONDRIAL-RELATED"/>
    <property type="match status" value="1"/>
</dbReference>
<comment type="catalytic activity">
    <reaction evidence="6 9">
        <text>lipid IVA (E. coli) + CMP-3-deoxy-beta-D-manno-octulosonate = alpha-Kdo-(2-&gt;6)-lipid IVA (E. coli) + CMP + H(+)</text>
        <dbReference type="Rhea" id="RHEA:28066"/>
        <dbReference type="ChEBI" id="CHEBI:15378"/>
        <dbReference type="ChEBI" id="CHEBI:58603"/>
        <dbReference type="ChEBI" id="CHEBI:60364"/>
        <dbReference type="ChEBI" id="CHEBI:60377"/>
        <dbReference type="ChEBI" id="CHEBI:85987"/>
        <dbReference type="EC" id="2.4.99.12"/>
    </reaction>
</comment>
<keyword evidence="9" id="KW-1133">Transmembrane helix</keyword>
<dbReference type="EC" id="2.4.99.12" evidence="2 9"/>
<dbReference type="GO" id="GO:0005886">
    <property type="term" value="C:plasma membrane"/>
    <property type="evidence" value="ECO:0007669"/>
    <property type="project" value="UniProtKB-SubCell"/>
</dbReference>
<name>A0AAU8LRE4_9BACT</name>
<dbReference type="InterPro" id="IPR038107">
    <property type="entry name" value="Glycos_transf_N_sf"/>
</dbReference>
<keyword evidence="4 9" id="KW-0808">Transferase</keyword>
<protein>
    <recommendedName>
        <fullName evidence="3 9">3-deoxy-D-manno-octulosonic acid transferase</fullName>
        <shortName evidence="9">Kdo transferase</shortName>
        <ecNumber evidence="2 9">2.4.99.12</ecNumber>
    </recommendedName>
    <alternativeName>
        <fullName evidence="5 9">Lipid IV(A) 3-deoxy-D-manno-octulosonic acid transferase</fullName>
    </alternativeName>
</protein>
<feature type="site" description="Transition state stabilizer" evidence="8">
    <location>
        <position position="220"/>
    </location>
</feature>
<comment type="subcellular location">
    <subcellularLocation>
        <location evidence="9">Cell membrane</location>
    </subcellularLocation>
</comment>
<dbReference type="GO" id="GO:0009244">
    <property type="term" value="P:lipopolysaccharide core region biosynthetic process"/>
    <property type="evidence" value="ECO:0007669"/>
    <property type="project" value="UniProtKB-UniRule"/>
</dbReference>
<reference evidence="11" key="1">
    <citation type="journal article" date="2024" name="Syst. Appl. Microbiol.">
        <title>First single-strain enrichments of Electrothrix cable bacteria, description of E. aestuarii sp. nov. and E. rattekaaiensis sp. nov., and proposal of a cable bacteria taxonomy following the rules of the SeqCode.</title>
        <authorList>
            <person name="Plum-Jensen L.E."/>
            <person name="Schramm A."/>
            <person name="Marshall I.P.G."/>
        </authorList>
    </citation>
    <scope>NUCLEOTIDE SEQUENCE</scope>
    <source>
        <strain evidence="11">Rat1</strain>
    </source>
</reference>
<organism evidence="11">
    <name type="scientific">Candidatus Electrothrix aestuarii</name>
    <dbReference type="NCBI Taxonomy" id="3062594"/>
    <lineage>
        <taxon>Bacteria</taxon>
        <taxon>Pseudomonadati</taxon>
        <taxon>Thermodesulfobacteriota</taxon>
        <taxon>Desulfobulbia</taxon>
        <taxon>Desulfobulbales</taxon>
        <taxon>Desulfobulbaceae</taxon>
        <taxon>Candidatus Electrothrix</taxon>
    </lineage>
</organism>
<dbReference type="SUPFAM" id="SSF53756">
    <property type="entry name" value="UDP-Glycosyltransferase/glycogen phosphorylase"/>
    <property type="match status" value="1"/>
</dbReference>
<dbReference type="InterPro" id="IPR039901">
    <property type="entry name" value="Kdotransferase"/>
</dbReference>
<keyword evidence="9" id="KW-0812">Transmembrane</keyword>
<dbReference type="PANTHER" id="PTHR42755">
    <property type="entry name" value="3-DEOXY-MANNO-OCTULOSONATE CYTIDYLYLTRANSFERASE"/>
    <property type="match status" value="1"/>
</dbReference>
<evidence type="ECO:0000313" key="11">
    <source>
        <dbReference type="EMBL" id="XCN71823.1"/>
    </source>
</evidence>
<feature type="transmembrane region" description="Helical" evidence="9">
    <location>
        <begin position="12"/>
        <end position="32"/>
    </location>
</feature>
<dbReference type="KEGG" id="eaj:Q3M24_16125"/>
<gene>
    <name evidence="11" type="ORF">Q3M24_16125</name>
</gene>
<evidence type="ECO:0000259" key="10">
    <source>
        <dbReference type="Pfam" id="PF04413"/>
    </source>
</evidence>
<dbReference type="Gene3D" id="3.40.50.2000">
    <property type="entry name" value="Glycogen Phosphorylase B"/>
    <property type="match status" value="1"/>
</dbReference>
<evidence type="ECO:0000256" key="5">
    <source>
        <dbReference type="ARBA" id="ARBA00031445"/>
    </source>
</evidence>
<feature type="domain" description="3-deoxy-D-manno-octulosonic-acid transferase N-terminal" evidence="10">
    <location>
        <begin position="40"/>
        <end position="221"/>
    </location>
</feature>
<evidence type="ECO:0000256" key="1">
    <source>
        <dbReference type="ARBA" id="ARBA00004713"/>
    </source>
</evidence>
<dbReference type="Pfam" id="PF04413">
    <property type="entry name" value="Glycos_transf_N"/>
    <property type="match status" value="1"/>
</dbReference>
<accession>A0AAU8LRE4</accession>
<proteinExistence type="inferred from homology"/>
<reference evidence="11" key="2">
    <citation type="submission" date="2024-06" db="EMBL/GenBank/DDBJ databases">
        <authorList>
            <person name="Plum-Jensen L.E."/>
            <person name="Schramm A."/>
            <person name="Marshall I.P.G."/>
        </authorList>
    </citation>
    <scope>NUCLEOTIDE SEQUENCE</scope>
    <source>
        <strain evidence="11">Rat1</strain>
    </source>
</reference>
<keyword evidence="9" id="KW-1003">Cell membrane</keyword>
<sequence length="444" mass="49337">MKRQGHSVLYKIYRITGAVVYPLLVMVSPLLARFVPNWQLSQRLGRYPDLEGFGEKSRRGQRIWIHAASVGEVQAARALIAVLLGALPEVEIFLTTMTRQGRAVARSLLPSRIPCELAPLDLPQTVGKALQRVQPDLYICLETELWPVMLTRLRKAGVPMLLLNGRISERSFYRYQRIKGTLAPLLNGFSALAAIKKQDKERFQGLGVSAERVQVCGNLKYGLIQPDSAEQVRKAYCQVLGIQPDEVVFLCGSTRSGEEELLLPVYARLREKFSGKLLWIIAPRHLGRLGEVKALLEQAGFGYELFSHFVQGDNKDKERQENIILLDSMGELTRLYAVGDYVFCGGSLVNKGGHNIMEPIAQGKPVFFGPYMQDFQDAVDLVLAAKAGVQVASPDELSEYLLDCPVDGHVYEQACLAAEQLAQTQQGAVTRQAEMVLGVLNRSI</sequence>
<comment type="similarity">
    <text evidence="9">Belongs to the glycosyltransferase group 1 family.</text>
</comment>
<evidence type="ECO:0000256" key="2">
    <source>
        <dbReference type="ARBA" id="ARBA00012621"/>
    </source>
</evidence>
<comment type="function">
    <text evidence="9">Involved in lipopolysaccharide (LPS) biosynthesis. Catalyzes the transfer of 3-deoxy-D-manno-octulosonate (Kdo) residue(s) from CMP-Kdo to lipid IV(A), the tetraacyldisaccharide-1,4'-bisphosphate precursor of lipid A.</text>
</comment>
<dbReference type="GO" id="GO:0043842">
    <property type="term" value="F:Kdo transferase activity"/>
    <property type="evidence" value="ECO:0007669"/>
    <property type="project" value="UniProtKB-EC"/>
</dbReference>
<dbReference type="AlphaFoldDB" id="A0AAU8LRE4"/>
<dbReference type="Gene3D" id="3.40.50.11720">
    <property type="entry name" value="3-Deoxy-D-manno-octulosonic-acid transferase, N-terminal domain"/>
    <property type="match status" value="1"/>
</dbReference>
<dbReference type="GO" id="GO:0009245">
    <property type="term" value="P:lipid A biosynthetic process"/>
    <property type="evidence" value="ECO:0007669"/>
    <property type="project" value="TreeGrafter"/>
</dbReference>
<evidence type="ECO:0000256" key="6">
    <source>
        <dbReference type="ARBA" id="ARBA00049183"/>
    </source>
</evidence>
<feature type="active site" description="Proton acceptor" evidence="7">
    <location>
        <position position="72"/>
    </location>
</feature>
<dbReference type="InterPro" id="IPR007507">
    <property type="entry name" value="Glycos_transf_N"/>
</dbReference>
<evidence type="ECO:0000256" key="4">
    <source>
        <dbReference type="ARBA" id="ARBA00022679"/>
    </source>
</evidence>
<comment type="pathway">
    <text evidence="1 9">Bacterial outer membrane biogenesis; LPS core biosynthesis.</text>
</comment>
<evidence type="ECO:0000256" key="3">
    <source>
        <dbReference type="ARBA" id="ARBA00019077"/>
    </source>
</evidence>
<feature type="site" description="Transition state stabilizer" evidence="8">
    <location>
        <position position="142"/>
    </location>
</feature>
<keyword evidence="9" id="KW-0472">Membrane</keyword>
<evidence type="ECO:0000256" key="9">
    <source>
        <dbReference type="RuleBase" id="RU365103"/>
    </source>
</evidence>
<dbReference type="EMBL" id="CP159373">
    <property type="protein sequence ID" value="XCN71823.1"/>
    <property type="molecule type" value="Genomic_DNA"/>
</dbReference>
<keyword evidence="9" id="KW-0448">Lipopolysaccharide biosynthesis</keyword>
<evidence type="ECO:0000256" key="7">
    <source>
        <dbReference type="PIRSR" id="PIRSR639901-1"/>
    </source>
</evidence>